<sequence length="738" mass="84347">MLPGNIFIFLLTIPLLCVSLPSSGIQASVDSHVSTSKKIFVPMVAFHCGYRNQYTKGNGEWITDKSKSASCLTGKLDILKYCRKVYSELNITNIVEYSHEERIEKWCHEDDSSCKLTQTVRPYRCIDGEFVAQALQVPNGCTFSHVSSRSMCNDYSQLNNKAFAECASKLSNGKPMVLRSFAVLQPCAIDLFRGVEFVCCPPVVLSKSVKNDAQKESNGSDDESYEDEDDEEDKSTESDDDKSDSEKQDPYFQEITNSTNEHEKFREAENRLEKRHKARVAKVINEWSELFDKYKKMKSTDVVKAETYKTEMIGKFRKTVASLEEEHKDLKRQIEDVHDDRVRTAFNEKKRKATHEYREALTRQVESDNTEDVIRTLKACIRAEEKDRYHMLNRYRHLLRADTKEADRFKNELLRSLKFIDLRINGTISMLSDFPQLEKTVGPIVTHFWKEYRREHTPEFDDDALVNNMGEAENQKLINSYKSTYQKLHEAEKLSQRNRASTTTTTTTSTTTTTAAPVVDDFKQELMGQLEDTKKYTIDEKLANDIDLTNDELKKLMSTMPKTKVTITKKVAPSQVEESTESDESESEQIKSNDTTKSEEDDDDEDSDESEDESDEKRVHIEIEPIISGPITDFGAENSASYFKISKLDHSNGYYKHSNSSQSLFTSNIVFFGFIGTLVAVVLVAATLFYSRNKHAGFMEVDVTSPEEKHVNGMQINGYENPTYSFFDANAPDVTTKQ</sequence>
<name>A0AC35U3T7_9BILA</name>
<evidence type="ECO:0000313" key="1">
    <source>
        <dbReference type="Proteomes" id="UP000095286"/>
    </source>
</evidence>
<dbReference type="Proteomes" id="UP000095286">
    <property type="component" value="Unplaced"/>
</dbReference>
<organism evidence="1 2">
    <name type="scientific">Rhabditophanes sp. KR3021</name>
    <dbReference type="NCBI Taxonomy" id="114890"/>
    <lineage>
        <taxon>Eukaryota</taxon>
        <taxon>Metazoa</taxon>
        <taxon>Ecdysozoa</taxon>
        <taxon>Nematoda</taxon>
        <taxon>Chromadorea</taxon>
        <taxon>Rhabditida</taxon>
        <taxon>Tylenchina</taxon>
        <taxon>Panagrolaimomorpha</taxon>
        <taxon>Strongyloidoidea</taxon>
        <taxon>Alloionematidae</taxon>
        <taxon>Rhabditophanes</taxon>
    </lineage>
</organism>
<reference evidence="2" key="1">
    <citation type="submission" date="2016-11" db="UniProtKB">
        <authorList>
            <consortium name="WormBaseParasite"/>
        </authorList>
    </citation>
    <scope>IDENTIFICATION</scope>
    <source>
        <strain evidence="2">KR3021</strain>
    </source>
</reference>
<accession>A0AC35U3T7</accession>
<dbReference type="WBParaSite" id="RSKR_0000744800.2">
    <property type="protein sequence ID" value="RSKR_0000744800.2"/>
    <property type="gene ID" value="RSKR_0000744800"/>
</dbReference>
<proteinExistence type="predicted"/>
<evidence type="ECO:0000313" key="2">
    <source>
        <dbReference type="WBParaSite" id="RSKR_0000744800.2"/>
    </source>
</evidence>
<protein>
    <submittedName>
        <fullName evidence="2">A4_EXTRA domain-containing protein</fullName>
    </submittedName>
</protein>